<evidence type="ECO:0000313" key="3">
    <source>
        <dbReference type="EMBL" id="KJE22248.1"/>
    </source>
</evidence>
<proteinExistence type="predicted"/>
<dbReference type="PROSITE" id="PS52050">
    <property type="entry name" value="WYL"/>
    <property type="match status" value="1"/>
</dbReference>
<organism evidence="3 4">
    <name type="scientific">Frankia torreyi</name>
    <dbReference type="NCBI Taxonomy" id="1856"/>
    <lineage>
        <taxon>Bacteria</taxon>
        <taxon>Bacillati</taxon>
        <taxon>Actinomycetota</taxon>
        <taxon>Actinomycetes</taxon>
        <taxon>Frankiales</taxon>
        <taxon>Frankiaceae</taxon>
        <taxon>Frankia</taxon>
    </lineage>
</organism>
<keyword evidence="3" id="KW-0067">ATP-binding</keyword>
<dbReference type="AlphaFoldDB" id="A0A0D8BDC3"/>
<feature type="domain" description="WYL" evidence="1">
    <location>
        <begin position="764"/>
        <end position="824"/>
    </location>
</feature>
<dbReference type="Pfam" id="PF13280">
    <property type="entry name" value="WYL"/>
    <property type="match status" value="1"/>
</dbReference>
<dbReference type="RefSeq" id="WP_044886093.1">
    <property type="nucleotide sequence ID" value="NZ_JYFN01000026.1"/>
</dbReference>
<name>A0A0D8BDC3_9ACTN</name>
<sequence length="853" mass="89344">MMVSMPADPAPDESTTLVGWLRALPDEAIIRLFLLRPDLATPPPPDFDVLAARLEIRVSVARALERLDTNACEVLEALTILPSPVPLAELTAFCGHAEVVGVVRRLRELGLLWGDDGALRVVGMAVDLVGARPLGLGRPVRECLSVYRHTQLARVAGALGLIPAATDPTESGGGFTVRADLVDAIADLFADPARVRGWLDGCSERAHQLLRRLAAGPALGTTAEAGRLLTVATARSPVEELLARGLLVGIDDDTVELPREVGLAVRGDEPAGRLHPHPPELTGAAVGASAADAAAALAADTVVRWITMLLDAWGTTPVTPLRTGGLSVRDLRATAKLLDTDERTAAFVVELAAAAGLVDATAGVDVQYVPTAAYDRWGTDLVAARWAVLVEGWLRSPSAAWLVGERDERGRQIAAMSLEVRRSSVPDLRAQVLRALAAAPAGVAPTGESLRALLTWRAPRRAGTLLAGMIDGTVAEAELLGLTGRGAPSTVGRLLAAQLDEESADPARVVGLPSRPAGGDAALCARLADALTPLLPEPVEELLLQADLTAVAPGPLVPRVAAQLARMADVESSGAATVYRFSEESLRRGFDSGLVAEDIHAALDRLGRTGVPQGLTYLIDDTARRHGRLRAGPASSYLRCDDTALLAEVVASRRTQALGLRRIAPTIVISSLPTGELLAGLRAAGYAPVAEAPDGRVVLSRPAAHRTPARPRQAPVDVADGRLAQARDVLRLVRRGDDSAQAMRAAGGVTGAEIGLTRSAPLILVMLQGAVRDRRRVLLGYVDQQGTPSDRIVRPTAVDGGWLTAWDELSAGPRRFALHRVTGVADIDEVFGGGGAAAPADWTTAAPDAADPP</sequence>
<comment type="caution">
    <text evidence="3">The sequence shown here is derived from an EMBL/GenBank/DDBJ whole genome shotgun (WGS) entry which is preliminary data.</text>
</comment>
<dbReference type="Pfam" id="PF13625">
    <property type="entry name" value="Helicase_C_3"/>
    <property type="match status" value="1"/>
</dbReference>
<dbReference type="Proteomes" id="UP000032545">
    <property type="component" value="Unassembled WGS sequence"/>
</dbReference>
<dbReference type="EMBL" id="JYFN01000026">
    <property type="protein sequence ID" value="KJE22248.1"/>
    <property type="molecule type" value="Genomic_DNA"/>
</dbReference>
<evidence type="ECO:0000259" key="1">
    <source>
        <dbReference type="Pfam" id="PF13280"/>
    </source>
</evidence>
<dbReference type="OrthoDB" id="3415124at2"/>
<reference evidence="3 4" key="2">
    <citation type="journal article" date="2016" name="Genome Announc.">
        <title>Permanent Draft Genome Sequences for Two Variants of Frankia sp. Strain CpI1, the First Frankia Strain Isolated from Root Nodules of Comptonia peregrina.</title>
        <authorList>
            <person name="Oshone R."/>
            <person name="Hurst S.G.IV."/>
            <person name="Abebe-Akele F."/>
            <person name="Simpson S."/>
            <person name="Morris K."/>
            <person name="Thomas W.K."/>
            <person name="Tisa L.S."/>
        </authorList>
    </citation>
    <scope>NUCLEOTIDE SEQUENCE [LARGE SCALE GENOMIC DNA]</scope>
    <source>
        <strain evidence="4">CpI1-S</strain>
    </source>
</reference>
<gene>
    <name evidence="3" type="ORF">FF36_03511</name>
</gene>
<keyword evidence="3" id="KW-0378">Hydrolase</keyword>
<protein>
    <submittedName>
        <fullName evidence="3">Helicase conserved C-terminal domain</fullName>
    </submittedName>
</protein>
<dbReference type="PATRIC" id="fig|1502723.3.peg.2953"/>
<feature type="domain" description="Helicase XPB/Ssl2 N-terminal" evidence="2">
    <location>
        <begin position="542"/>
        <end position="664"/>
    </location>
</feature>
<evidence type="ECO:0000259" key="2">
    <source>
        <dbReference type="Pfam" id="PF13625"/>
    </source>
</evidence>
<keyword evidence="4" id="KW-1185">Reference proteome</keyword>
<dbReference type="GO" id="GO:0004386">
    <property type="term" value="F:helicase activity"/>
    <property type="evidence" value="ECO:0007669"/>
    <property type="project" value="UniProtKB-KW"/>
</dbReference>
<reference evidence="4" key="1">
    <citation type="submission" date="2015-02" db="EMBL/GenBank/DDBJ databases">
        <title>Draft Genome of Frankia sp. CpI1-S.</title>
        <authorList>
            <person name="Oshone R.T."/>
            <person name="Ngom M."/>
            <person name="Ghodhbane-Gtari F."/>
            <person name="Gtari M."/>
            <person name="Morris K."/>
            <person name="Thomas K."/>
            <person name="Sen A."/>
            <person name="Tisa L.S."/>
        </authorList>
    </citation>
    <scope>NUCLEOTIDE SEQUENCE [LARGE SCALE GENOMIC DNA]</scope>
    <source>
        <strain evidence="4">CpI1-S</strain>
    </source>
</reference>
<keyword evidence="3" id="KW-0547">Nucleotide-binding</keyword>
<dbReference type="InterPro" id="IPR032830">
    <property type="entry name" value="XPB/Ssl2_N"/>
</dbReference>
<keyword evidence="3" id="KW-0347">Helicase</keyword>
<accession>A0A0D8BDC3</accession>
<dbReference type="InterPro" id="IPR026881">
    <property type="entry name" value="WYL_dom"/>
</dbReference>
<evidence type="ECO:0000313" key="4">
    <source>
        <dbReference type="Proteomes" id="UP000032545"/>
    </source>
</evidence>